<gene>
    <name evidence="1" type="ORF">PILCRDRAFT_745265</name>
</gene>
<dbReference type="AlphaFoldDB" id="A0A0C3AEH6"/>
<evidence type="ECO:0008006" key="3">
    <source>
        <dbReference type="Google" id="ProtNLM"/>
    </source>
</evidence>
<dbReference type="STRING" id="765440.A0A0C3AEH6"/>
<dbReference type="OrthoDB" id="306218at2759"/>
<dbReference type="EMBL" id="KN833156">
    <property type="protein sequence ID" value="KIM72168.1"/>
    <property type="molecule type" value="Genomic_DNA"/>
</dbReference>
<keyword evidence="2" id="KW-1185">Reference proteome</keyword>
<dbReference type="HOGENOM" id="CLU_1928410_0_0_1"/>
<dbReference type="Gene3D" id="3.40.50.300">
    <property type="entry name" value="P-loop containing nucleotide triphosphate hydrolases"/>
    <property type="match status" value="1"/>
</dbReference>
<reference evidence="2" key="2">
    <citation type="submission" date="2015-01" db="EMBL/GenBank/DDBJ databases">
        <title>Evolutionary Origins and Diversification of the Mycorrhizal Mutualists.</title>
        <authorList>
            <consortium name="DOE Joint Genome Institute"/>
            <consortium name="Mycorrhizal Genomics Consortium"/>
            <person name="Kohler A."/>
            <person name="Kuo A."/>
            <person name="Nagy L.G."/>
            <person name="Floudas D."/>
            <person name="Copeland A."/>
            <person name="Barry K.W."/>
            <person name="Cichocki N."/>
            <person name="Veneault-Fourrey C."/>
            <person name="LaButti K."/>
            <person name="Lindquist E.A."/>
            <person name="Lipzen A."/>
            <person name="Lundell T."/>
            <person name="Morin E."/>
            <person name="Murat C."/>
            <person name="Riley R."/>
            <person name="Ohm R."/>
            <person name="Sun H."/>
            <person name="Tunlid A."/>
            <person name="Henrissat B."/>
            <person name="Grigoriev I.V."/>
            <person name="Hibbett D.S."/>
            <person name="Martin F."/>
        </authorList>
    </citation>
    <scope>NUCLEOTIDE SEQUENCE [LARGE SCALE GENOMIC DNA]</scope>
    <source>
        <strain evidence="2">F 1598</strain>
    </source>
</reference>
<dbReference type="InterPro" id="IPR027417">
    <property type="entry name" value="P-loop_NTPase"/>
</dbReference>
<dbReference type="InParanoid" id="A0A0C3AEH6"/>
<dbReference type="Proteomes" id="UP000054166">
    <property type="component" value="Unassembled WGS sequence"/>
</dbReference>
<organism evidence="1 2">
    <name type="scientific">Piloderma croceum (strain F 1598)</name>
    <dbReference type="NCBI Taxonomy" id="765440"/>
    <lineage>
        <taxon>Eukaryota</taxon>
        <taxon>Fungi</taxon>
        <taxon>Dikarya</taxon>
        <taxon>Basidiomycota</taxon>
        <taxon>Agaricomycotina</taxon>
        <taxon>Agaricomycetes</taxon>
        <taxon>Agaricomycetidae</taxon>
        <taxon>Atheliales</taxon>
        <taxon>Atheliaceae</taxon>
        <taxon>Piloderma</taxon>
    </lineage>
</organism>
<evidence type="ECO:0000313" key="2">
    <source>
        <dbReference type="Proteomes" id="UP000054166"/>
    </source>
</evidence>
<protein>
    <recommendedName>
        <fullName evidence="3">DNA2/NAM7 helicase helicase domain-containing protein</fullName>
    </recommendedName>
</protein>
<sequence length="131" mass="14741">MHPDVRWFMHSSCRVPTTVTRLEQQLMTPPFVVTTVFHSLCLVLSTFDCCIVDEASHITLRISLRPLRFADNVCFLIASQVQNPPTRKAGLKVSVFFPHASIPDERGAFCLIDSFMEADLNVALKKLHGGR</sequence>
<accession>A0A0C3AEH6</accession>
<name>A0A0C3AEH6_PILCF</name>
<proteinExistence type="predicted"/>
<evidence type="ECO:0000313" key="1">
    <source>
        <dbReference type="EMBL" id="KIM72168.1"/>
    </source>
</evidence>
<reference evidence="1 2" key="1">
    <citation type="submission" date="2014-04" db="EMBL/GenBank/DDBJ databases">
        <authorList>
            <consortium name="DOE Joint Genome Institute"/>
            <person name="Kuo A."/>
            <person name="Tarkka M."/>
            <person name="Buscot F."/>
            <person name="Kohler A."/>
            <person name="Nagy L.G."/>
            <person name="Floudas D."/>
            <person name="Copeland A."/>
            <person name="Barry K.W."/>
            <person name="Cichocki N."/>
            <person name="Veneault-Fourrey C."/>
            <person name="LaButti K."/>
            <person name="Lindquist E.A."/>
            <person name="Lipzen A."/>
            <person name="Lundell T."/>
            <person name="Morin E."/>
            <person name="Murat C."/>
            <person name="Sun H."/>
            <person name="Tunlid A."/>
            <person name="Henrissat B."/>
            <person name="Grigoriev I.V."/>
            <person name="Hibbett D.S."/>
            <person name="Martin F."/>
            <person name="Nordberg H.P."/>
            <person name="Cantor M.N."/>
            <person name="Hua S.X."/>
        </authorList>
    </citation>
    <scope>NUCLEOTIDE SEQUENCE [LARGE SCALE GENOMIC DNA]</scope>
    <source>
        <strain evidence="1 2">F 1598</strain>
    </source>
</reference>